<keyword evidence="3" id="KW-0819">tRNA processing</keyword>
<feature type="region of interest" description="Disordered" evidence="5">
    <location>
        <begin position="822"/>
        <end position="851"/>
    </location>
</feature>
<evidence type="ECO:0000256" key="1">
    <source>
        <dbReference type="ARBA" id="ARBA00004123"/>
    </source>
</evidence>
<dbReference type="InterPro" id="IPR055079">
    <property type="entry name" value="POP1_C"/>
</dbReference>
<reference evidence="9" key="1">
    <citation type="journal article" date="2024" name="Gigascience">
        <title>Chromosome-level genome of the poultry shaft louse Menopon gallinae provides insight into the host-switching and adaptive evolution of parasitic lice.</title>
        <authorList>
            <person name="Xu Y."/>
            <person name="Ma L."/>
            <person name="Liu S."/>
            <person name="Liang Y."/>
            <person name="Liu Q."/>
            <person name="He Z."/>
            <person name="Tian L."/>
            <person name="Duan Y."/>
            <person name="Cai W."/>
            <person name="Li H."/>
            <person name="Song F."/>
        </authorList>
    </citation>
    <scope>NUCLEOTIDE SEQUENCE</scope>
    <source>
        <strain evidence="9">Cailab_2023a</strain>
    </source>
</reference>
<feature type="compositionally biased region" description="Basic residues" evidence="5">
    <location>
        <begin position="823"/>
        <end position="834"/>
    </location>
</feature>
<accession>A0AAW2HL37</accession>
<sequence>MPRFYKCHCLVDCYYTVCGSIWKTLSSEKMTDNLSATLDPSLGREEKLPSNVNIQEFFKDRVEEIVMLTEALKESPFRGQVFQRLPKHMRRRQMSHHIKRLPRRLRNTLAKEEPPTVPKRPSRKYRRRPSNLLSEYNRRQRNNIWLETHIWHAKRFHMTKKWGYVLADKCSSKSFRACYRATTKHCFLTDMSYYNCIELTGSENRLLEGLQQCVSSDCGLTFAAKMYINGSREGSVTLFHPNSYPFGVIGQVSFLWKPIEEKDKNRTIWIFTHTMYHNEIIDVFQSLFNLEEIKKTESVNGIEEKIKNLRTEKIPAGKNKEIMKLESRNVPFYETPKYANNDGSVVMHLLKDTINRFRLSGPLSLAVISSAFQCNALDVYTRKENESSAKAGKRSYPQSFGENAEPAKRIKSETDVVENIPQENNSVWWRRFYDNEFCKKCLESQETFYKELMKFSSPSDLPPKIVFSLVVRDPRLTIPTKRTKSTSDIQAAPPLCTAVDSTVCNSPLWRPEIRDVVSRKKLTTSQINEARSRLIVPGSDVCKFLEDNKQERIPLIVIQRPGIDATDSSSDNSDLGSGFDIIVPAGWAMPVWLSLVYRGARTGGLQESESLLLECKDLSQFVQPDSDRGEKEKWEKFNSLKDTYFKLPTNKRTNFAVTGFVSPFFPLWELLLAEWCVYEDDRAVESRKLRQQGNQTEANKLYSEVIALARAKVPKIYVLRDKKKLIELSDMFNKLFKHLKTGRDCEFRHSFREEDLDCLVPVSIESFDRGTPTDLALLCLPTAEDIFQFKKEKCSPVEEKFQDSKSYEKKQVRIDYGADLKAEKRRRKAQRRRMREGQEDSTSHPATNSSDIIAKKKKALEELWLCAPEKIEHFIDNCSRTVIGYIVHEHSLGKHVGKHFKMSKVVRNIIQTSLAPRPQAPYNQAVKVNDIVYLSGVIGMDKTTNKLVSGGVEEEARQVFINMGHILQCAGSGMDKIIKTTIMLNDINDFSTVNEIYKEFVTKDYPARSTYQVGKLPMGARIEVEAIAVCGNVETKYCN</sequence>
<feature type="domain" description="POP1 C-terminal" evidence="8">
    <location>
        <begin position="758"/>
        <end position="888"/>
    </location>
</feature>
<feature type="domain" description="Pop1 N-terminal" evidence="6">
    <location>
        <begin position="57"/>
        <end position="126"/>
    </location>
</feature>
<dbReference type="GO" id="GO:0005655">
    <property type="term" value="C:nucleolar ribonuclease P complex"/>
    <property type="evidence" value="ECO:0007669"/>
    <property type="project" value="InterPro"/>
</dbReference>
<dbReference type="PANTHER" id="PTHR22731">
    <property type="entry name" value="RIBONUCLEASES P/MRP PROTEIN SUBUNIT POP1"/>
    <property type="match status" value="1"/>
</dbReference>
<organism evidence="9">
    <name type="scientific">Menopon gallinae</name>
    <name type="common">poultry shaft louse</name>
    <dbReference type="NCBI Taxonomy" id="328185"/>
    <lineage>
        <taxon>Eukaryota</taxon>
        <taxon>Metazoa</taxon>
        <taxon>Ecdysozoa</taxon>
        <taxon>Arthropoda</taxon>
        <taxon>Hexapoda</taxon>
        <taxon>Insecta</taxon>
        <taxon>Pterygota</taxon>
        <taxon>Neoptera</taxon>
        <taxon>Paraneoptera</taxon>
        <taxon>Psocodea</taxon>
        <taxon>Troctomorpha</taxon>
        <taxon>Phthiraptera</taxon>
        <taxon>Amblycera</taxon>
        <taxon>Menoponidae</taxon>
        <taxon>Menopon</taxon>
    </lineage>
</organism>
<evidence type="ECO:0000256" key="3">
    <source>
        <dbReference type="ARBA" id="ARBA00022694"/>
    </source>
</evidence>
<evidence type="ECO:0000259" key="8">
    <source>
        <dbReference type="Pfam" id="PF22770"/>
    </source>
</evidence>
<dbReference type="Pfam" id="PF06978">
    <property type="entry name" value="POP1_N"/>
    <property type="match status" value="2"/>
</dbReference>
<comment type="similarity">
    <text evidence="2">Belongs to the RutC family.</text>
</comment>
<dbReference type="GO" id="GO:0000172">
    <property type="term" value="C:ribonuclease MRP complex"/>
    <property type="evidence" value="ECO:0007669"/>
    <property type="project" value="InterPro"/>
</dbReference>
<protein>
    <submittedName>
        <fullName evidence="9">Uncharacterized protein</fullName>
    </submittedName>
</protein>
<dbReference type="InterPro" id="IPR012590">
    <property type="entry name" value="POPLD_dom"/>
</dbReference>
<dbReference type="InterPro" id="IPR006175">
    <property type="entry name" value="YjgF/YER057c/UK114"/>
</dbReference>
<dbReference type="Pfam" id="PF01042">
    <property type="entry name" value="Ribonuc_L-PSP"/>
    <property type="match status" value="1"/>
</dbReference>
<feature type="domain" description="POPLD" evidence="7">
    <location>
        <begin position="578"/>
        <end position="668"/>
    </location>
</feature>
<evidence type="ECO:0000256" key="5">
    <source>
        <dbReference type="SAM" id="MobiDB-lite"/>
    </source>
</evidence>
<feature type="domain" description="Pop1 N-terminal" evidence="6">
    <location>
        <begin position="129"/>
        <end position="201"/>
    </location>
</feature>
<dbReference type="Pfam" id="PF08170">
    <property type="entry name" value="POPLD"/>
    <property type="match status" value="1"/>
</dbReference>
<comment type="caution">
    <text evidence="9">The sequence shown here is derived from an EMBL/GenBank/DDBJ whole genome shotgun (WGS) entry which is preliminary data.</text>
</comment>
<name>A0AAW2HL37_9NEOP</name>
<dbReference type="Gene3D" id="3.30.1330.40">
    <property type="entry name" value="RutC-like"/>
    <property type="match status" value="1"/>
</dbReference>
<gene>
    <name evidence="9" type="ORF">PYX00_007976</name>
</gene>
<dbReference type="GO" id="GO:0001682">
    <property type="term" value="P:tRNA 5'-leader removal"/>
    <property type="evidence" value="ECO:0007669"/>
    <property type="project" value="InterPro"/>
</dbReference>
<proteinExistence type="inferred from homology"/>
<evidence type="ECO:0000259" key="6">
    <source>
        <dbReference type="Pfam" id="PF06978"/>
    </source>
</evidence>
<dbReference type="Pfam" id="PF22770">
    <property type="entry name" value="POP1_C"/>
    <property type="match status" value="1"/>
</dbReference>
<dbReference type="InterPro" id="IPR035959">
    <property type="entry name" value="RutC-like_sf"/>
</dbReference>
<evidence type="ECO:0000256" key="4">
    <source>
        <dbReference type="ARBA" id="ARBA00023242"/>
    </source>
</evidence>
<feature type="region of interest" description="Disordered" evidence="5">
    <location>
        <begin position="387"/>
        <end position="408"/>
    </location>
</feature>
<dbReference type="EMBL" id="JARGDH010000004">
    <property type="protein sequence ID" value="KAL0270629.1"/>
    <property type="molecule type" value="Genomic_DNA"/>
</dbReference>
<evidence type="ECO:0000313" key="9">
    <source>
        <dbReference type="EMBL" id="KAL0270629.1"/>
    </source>
</evidence>
<keyword evidence="4" id="KW-0539">Nucleus</keyword>
<evidence type="ECO:0000256" key="2">
    <source>
        <dbReference type="ARBA" id="ARBA00010552"/>
    </source>
</evidence>
<dbReference type="SUPFAM" id="SSF55298">
    <property type="entry name" value="YjgF-like"/>
    <property type="match status" value="1"/>
</dbReference>
<dbReference type="FunFam" id="3.30.1330.40:FF:000001">
    <property type="entry name" value="L-PSP family endoribonuclease"/>
    <property type="match status" value="1"/>
</dbReference>
<dbReference type="NCBIfam" id="TIGR00004">
    <property type="entry name" value="Rid family detoxifying hydrolase"/>
    <property type="match status" value="1"/>
</dbReference>
<dbReference type="InterPro" id="IPR006056">
    <property type="entry name" value="RidA"/>
</dbReference>
<dbReference type="CDD" id="cd00448">
    <property type="entry name" value="YjgF_YER057c_UK114_family"/>
    <property type="match status" value="1"/>
</dbReference>
<dbReference type="InterPro" id="IPR009723">
    <property type="entry name" value="Pop1_N"/>
</dbReference>
<dbReference type="PANTHER" id="PTHR22731:SF3">
    <property type="entry name" value="RIBONUCLEASES P_MRP PROTEIN SUBUNIT POP1"/>
    <property type="match status" value="1"/>
</dbReference>
<dbReference type="AlphaFoldDB" id="A0AAW2HL37"/>
<comment type="subcellular location">
    <subcellularLocation>
        <location evidence="1">Nucleus</location>
    </subcellularLocation>
</comment>
<dbReference type="InterPro" id="IPR039182">
    <property type="entry name" value="Pop1"/>
</dbReference>
<feature type="region of interest" description="Disordered" evidence="5">
    <location>
        <begin position="106"/>
        <end position="128"/>
    </location>
</feature>
<evidence type="ECO:0000259" key="7">
    <source>
        <dbReference type="Pfam" id="PF08170"/>
    </source>
</evidence>